<accession>A0A2X1IVF2</accession>
<feature type="transmembrane region" description="Helical" evidence="1">
    <location>
        <begin position="20"/>
        <end position="40"/>
    </location>
</feature>
<keyword evidence="1" id="KW-0812">Transmembrane</keyword>
<keyword evidence="1" id="KW-0472">Membrane</keyword>
<organism evidence="2 3">
    <name type="scientific">Escherichia coli</name>
    <dbReference type="NCBI Taxonomy" id="562"/>
    <lineage>
        <taxon>Bacteria</taxon>
        <taxon>Pseudomonadati</taxon>
        <taxon>Pseudomonadota</taxon>
        <taxon>Gammaproteobacteria</taxon>
        <taxon>Enterobacterales</taxon>
        <taxon>Enterobacteriaceae</taxon>
        <taxon>Escherichia</taxon>
    </lineage>
</organism>
<keyword evidence="1" id="KW-1133">Transmembrane helix</keyword>
<name>A0A2X1IVF2_ECOLX</name>
<dbReference type="AlphaFoldDB" id="A0A2X1IVF2"/>
<evidence type="ECO:0000256" key="1">
    <source>
        <dbReference type="SAM" id="Phobius"/>
    </source>
</evidence>
<gene>
    <name evidence="2" type="primary">cybB_2</name>
    <name evidence="2" type="ORF">NCTC11126_00481</name>
</gene>
<protein>
    <submittedName>
        <fullName evidence="2">Cytochrome b561</fullName>
    </submittedName>
</protein>
<proteinExistence type="predicted"/>
<dbReference type="EMBL" id="UARS01000004">
    <property type="protein sequence ID" value="SPW39167.1"/>
    <property type="molecule type" value="Genomic_DNA"/>
</dbReference>
<evidence type="ECO:0000313" key="3">
    <source>
        <dbReference type="Proteomes" id="UP000250561"/>
    </source>
</evidence>
<dbReference type="Proteomes" id="UP000250561">
    <property type="component" value="Unassembled WGS sequence"/>
</dbReference>
<sequence length="80" mass="9276">MLKQEMLWKINTQGYKSAFTGWSFLLVIAAYCAMEFRGFFPRSDRPLINMVHVFLWYLNSRADGGSSFVKTEIPNPADYT</sequence>
<reference evidence="2 3" key="1">
    <citation type="submission" date="2018-06" db="EMBL/GenBank/DDBJ databases">
        <authorList>
            <consortium name="Pathogen Informatics"/>
            <person name="Doyle S."/>
        </authorList>
    </citation>
    <scope>NUCLEOTIDE SEQUENCE [LARGE SCALE GENOMIC DNA]</scope>
    <source>
        <strain evidence="2 3">NCTC11126</strain>
    </source>
</reference>
<evidence type="ECO:0000313" key="2">
    <source>
        <dbReference type="EMBL" id="SPW39167.1"/>
    </source>
</evidence>